<reference evidence="2 3" key="1">
    <citation type="submission" date="2017-12" db="EMBL/GenBank/DDBJ databases">
        <authorList>
            <consortium name="DOE Joint Genome Institute"/>
            <person name="Haridas S."/>
            <person name="Kjaerbolling I."/>
            <person name="Vesth T.C."/>
            <person name="Frisvad J.C."/>
            <person name="Nybo J.L."/>
            <person name="Theobald S."/>
            <person name="Kuo A."/>
            <person name="Bowyer P."/>
            <person name="Matsuda Y."/>
            <person name="Mondo S."/>
            <person name="Lyhne E.K."/>
            <person name="Kogle M.E."/>
            <person name="Clum A."/>
            <person name="Lipzen A."/>
            <person name="Salamov A."/>
            <person name="Ngan C.Y."/>
            <person name="Daum C."/>
            <person name="Chiniquy J."/>
            <person name="Barry K."/>
            <person name="LaButti K."/>
            <person name="Simmons B.A."/>
            <person name="Magnuson J.K."/>
            <person name="Mortensen U.H."/>
            <person name="Larsen T.O."/>
            <person name="Grigoriev I.V."/>
            <person name="Baker S.E."/>
            <person name="Andersen M.R."/>
            <person name="Nordberg H.P."/>
            <person name="Cantor M.N."/>
            <person name="Hua S.X."/>
        </authorList>
    </citation>
    <scope>NUCLEOTIDE SEQUENCE [LARGE SCALE GENOMIC DNA]</scope>
    <source>
        <strain evidence="2 3">CBS 102.13</strain>
    </source>
</reference>
<dbReference type="InterPro" id="IPR018712">
    <property type="entry name" value="Tle1-like_cat"/>
</dbReference>
<evidence type="ECO:0000259" key="1">
    <source>
        <dbReference type="Pfam" id="PF09994"/>
    </source>
</evidence>
<name>A0A2I2F814_ASPCN</name>
<dbReference type="PANTHER" id="PTHR33840:SF2">
    <property type="entry name" value="TLE1 PHOSPHOLIPASE DOMAIN-CONTAINING PROTEIN"/>
    <property type="match status" value="1"/>
</dbReference>
<protein>
    <recommendedName>
        <fullName evidence="1">T6SS Phospholipase effector Tle1-like catalytic domain-containing protein</fullName>
    </recommendedName>
</protein>
<dbReference type="PANTHER" id="PTHR33840">
    <property type="match status" value="1"/>
</dbReference>
<dbReference type="OrthoDB" id="3162439at2759"/>
<dbReference type="AlphaFoldDB" id="A0A2I2F814"/>
<proteinExistence type="predicted"/>
<dbReference type="STRING" id="41067.A0A2I2F814"/>
<sequence length="501" mass="55651">MKNEEQTPVERQIVLCFDGTGNTFRTDGTETNILRICRMLERTDEHVFPTCLSAKPMFTELTPAAGIGTQITPGSLASTTIRRTGRLASSSHAVDLALGRTFHQHVLGGYRFLMRHYRASTQIYVFGFSRGAFTARFLVEMVDFVGLLGPDNEEMLPLIWKAFMTWKTRGCDADAKRRALHFVTETRETLCRPTSQPVRFLGVFDTVNSIADFRVDLQIISMAQVTRHAVSVDERRVKFRPVLLKPMGTRCPCAGPLGEMGPERTASSLLAAWKRKSRGDAAQRLNTAALGSAEEQDVQEVWFPGGHADIGGGCQRSGKGERHQLSHAPLVWMVQEASRAGLRFDEAKLRRFGCAEVAAGDSGGGDGTQGVDESLDFHTALEESSTRGTLHDLLSFGHGLSRASVLAWRAMEYFPVKRIDLLPQGRWKVARWPPPRGAARGVPDDAMIHVSVIRRIKADPTYRPQNLLGRRDDCTGCFDAAEWQVHASKGDTVRETWTKMH</sequence>
<dbReference type="RefSeq" id="XP_024670788.1">
    <property type="nucleotide sequence ID" value="XM_024816639.1"/>
</dbReference>
<dbReference type="GeneID" id="36523799"/>
<dbReference type="Pfam" id="PF09994">
    <property type="entry name" value="T6SS_Tle1-like_cat"/>
    <property type="match status" value="1"/>
</dbReference>
<organism evidence="2 3">
    <name type="scientific">Aspergillus candidus</name>
    <dbReference type="NCBI Taxonomy" id="41067"/>
    <lineage>
        <taxon>Eukaryota</taxon>
        <taxon>Fungi</taxon>
        <taxon>Dikarya</taxon>
        <taxon>Ascomycota</taxon>
        <taxon>Pezizomycotina</taxon>
        <taxon>Eurotiomycetes</taxon>
        <taxon>Eurotiomycetidae</taxon>
        <taxon>Eurotiales</taxon>
        <taxon>Aspergillaceae</taxon>
        <taxon>Aspergillus</taxon>
        <taxon>Aspergillus subgen. Circumdati</taxon>
    </lineage>
</organism>
<feature type="domain" description="T6SS Phospholipase effector Tle1-like catalytic" evidence="1">
    <location>
        <begin position="11"/>
        <end position="336"/>
    </location>
</feature>
<evidence type="ECO:0000313" key="2">
    <source>
        <dbReference type="EMBL" id="PLB36776.1"/>
    </source>
</evidence>
<keyword evidence="3" id="KW-1185">Reference proteome</keyword>
<accession>A0A2I2F814</accession>
<gene>
    <name evidence="2" type="ORF">BDW47DRAFT_126918</name>
</gene>
<evidence type="ECO:0000313" key="3">
    <source>
        <dbReference type="Proteomes" id="UP000234585"/>
    </source>
</evidence>
<dbReference type="EMBL" id="KZ559148">
    <property type="protein sequence ID" value="PLB36776.1"/>
    <property type="molecule type" value="Genomic_DNA"/>
</dbReference>
<dbReference type="Proteomes" id="UP000234585">
    <property type="component" value="Unassembled WGS sequence"/>
</dbReference>